<dbReference type="EMBL" id="CAEZZA010000007">
    <property type="protein sequence ID" value="CAB4737235.1"/>
    <property type="molecule type" value="Genomic_DNA"/>
</dbReference>
<feature type="transmembrane region" description="Helical" evidence="9">
    <location>
        <begin position="234"/>
        <end position="262"/>
    </location>
</feature>
<dbReference type="GO" id="GO:0022857">
    <property type="term" value="F:transmembrane transporter activity"/>
    <property type="evidence" value="ECO:0007669"/>
    <property type="project" value="InterPro"/>
</dbReference>
<dbReference type="EMBL" id="CAEZWW010000009">
    <property type="protein sequence ID" value="CAB4662592.1"/>
    <property type="molecule type" value="Genomic_DNA"/>
</dbReference>
<dbReference type="InterPro" id="IPR052157">
    <property type="entry name" value="BCAA_transport_permease"/>
</dbReference>
<evidence type="ECO:0000256" key="8">
    <source>
        <dbReference type="ARBA" id="ARBA00037998"/>
    </source>
</evidence>
<keyword evidence="4 9" id="KW-0812">Transmembrane</keyword>
<dbReference type="EMBL" id="CAFBLV010000014">
    <property type="protein sequence ID" value="CAB4860928.1"/>
    <property type="molecule type" value="Genomic_DNA"/>
</dbReference>
<dbReference type="AlphaFoldDB" id="A0A6J6LLL7"/>
<feature type="transmembrane region" description="Helical" evidence="9">
    <location>
        <begin position="142"/>
        <end position="172"/>
    </location>
</feature>
<keyword evidence="5" id="KW-0029">Amino-acid transport</keyword>
<feature type="transmembrane region" description="Helical" evidence="9">
    <location>
        <begin position="269"/>
        <end position="290"/>
    </location>
</feature>
<evidence type="ECO:0000313" key="10">
    <source>
        <dbReference type="EMBL" id="CAB4662592.1"/>
    </source>
</evidence>
<evidence type="ECO:0000256" key="5">
    <source>
        <dbReference type="ARBA" id="ARBA00022970"/>
    </source>
</evidence>
<evidence type="ECO:0000256" key="3">
    <source>
        <dbReference type="ARBA" id="ARBA00022475"/>
    </source>
</evidence>
<feature type="transmembrane region" description="Helical" evidence="9">
    <location>
        <begin position="201"/>
        <end position="222"/>
    </location>
</feature>
<evidence type="ECO:0000256" key="7">
    <source>
        <dbReference type="ARBA" id="ARBA00023136"/>
    </source>
</evidence>
<dbReference type="PANTHER" id="PTHR11795:SF445">
    <property type="entry name" value="AMINO ACID ABC TRANSPORTER PERMEASE PROTEIN"/>
    <property type="match status" value="1"/>
</dbReference>
<dbReference type="EMBL" id="CAFBPJ010000074">
    <property type="protein sequence ID" value="CAB5018315.1"/>
    <property type="molecule type" value="Genomic_DNA"/>
</dbReference>
<dbReference type="CDD" id="cd06582">
    <property type="entry name" value="TM_PBP1_LivH_like"/>
    <property type="match status" value="1"/>
</dbReference>
<evidence type="ECO:0000256" key="1">
    <source>
        <dbReference type="ARBA" id="ARBA00004651"/>
    </source>
</evidence>
<keyword evidence="7 9" id="KW-0472">Membrane</keyword>
<feature type="transmembrane region" description="Helical" evidence="9">
    <location>
        <begin position="94"/>
        <end position="118"/>
    </location>
</feature>
<organism evidence="10">
    <name type="scientific">freshwater metagenome</name>
    <dbReference type="NCBI Taxonomy" id="449393"/>
    <lineage>
        <taxon>unclassified sequences</taxon>
        <taxon>metagenomes</taxon>
        <taxon>ecological metagenomes</taxon>
    </lineage>
</organism>
<sequence>MNIDLFAQLTISGIVLGSFYALLGVSFGLIYQTSKIFHLANAIPFAAAGYGAVWSASTLHFPLWASLVFGLAVALVFGLLILILGYFPLINRNATLLSLFLVSLGLTIAFPNLLQIVFGTQNLPLQTFGADGELGSAFDNKIFTLGFMTITLIDVLKVVVAWLVVLAVVLFVNRTRSGRSITALRTNPTMAAAVGINSRRVYILVFGIGSVIAGLGGLFVTAEFVASPSMALQWTLIGFIAVFFGGIGSLTGTALGGLILGLLSQWSGLFLGVQFAPVVVFAALFIILLVRPQGLFGKAAV</sequence>
<keyword evidence="3" id="KW-1003">Cell membrane</keyword>
<dbReference type="EMBL" id="CAFBPA010000091">
    <property type="protein sequence ID" value="CAB5004581.1"/>
    <property type="molecule type" value="Genomic_DNA"/>
</dbReference>
<protein>
    <submittedName>
        <fullName evidence="10">Unannotated protein</fullName>
    </submittedName>
</protein>
<dbReference type="GO" id="GO:0006865">
    <property type="term" value="P:amino acid transport"/>
    <property type="evidence" value="ECO:0007669"/>
    <property type="project" value="UniProtKB-KW"/>
</dbReference>
<feature type="transmembrane region" description="Helical" evidence="9">
    <location>
        <begin position="36"/>
        <end position="57"/>
    </location>
</feature>
<comment type="subcellular location">
    <subcellularLocation>
        <location evidence="1">Cell membrane</location>
        <topology evidence="1">Multi-pass membrane protein</topology>
    </subcellularLocation>
</comment>
<feature type="transmembrane region" description="Helical" evidence="9">
    <location>
        <begin position="6"/>
        <end position="29"/>
    </location>
</feature>
<dbReference type="GO" id="GO:0005886">
    <property type="term" value="C:plasma membrane"/>
    <property type="evidence" value="ECO:0007669"/>
    <property type="project" value="UniProtKB-SubCell"/>
</dbReference>
<dbReference type="Pfam" id="PF02653">
    <property type="entry name" value="BPD_transp_2"/>
    <property type="match status" value="1"/>
</dbReference>
<evidence type="ECO:0000313" key="14">
    <source>
        <dbReference type="EMBL" id="CAB5018315.1"/>
    </source>
</evidence>
<evidence type="ECO:0000256" key="2">
    <source>
        <dbReference type="ARBA" id="ARBA00022448"/>
    </source>
</evidence>
<evidence type="ECO:0000256" key="6">
    <source>
        <dbReference type="ARBA" id="ARBA00022989"/>
    </source>
</evidence>
<reference evidence="10" key="1">
    <citation type="submission" date="2020-05" db="EMBL/GenBank/DDBJ databases">
        <authorList>
            <person name="Chiriac C."/>
            <person name="Salcher M."/>
            <person name="Ghai R."/>
            <person name="Kavagutti S V."/>
        </authorList>
    </citation>
    <scope>NUCLEOTIDE SEQUENCE</scope>
</reference>
<feature type="transmembrane region" description="Helical" evidence="9">
    <location>
        <begin position="63"/>
        <end position="87"/>
    </location>
</feature>
<evidence type="ECO:0000256" key="9">
    <source>
        <dbReference type="SAM" id="Phobius"/>
    </source>
</evidence>
<evidence type="ECO:0000313" key="12">
    <source>
        <dbReference type="EMBL" id="CAB4860928.1"/>
    </source>
</evidence>
<evidence type="ECO:0000313" key="11">
    <source>
        <dbReference type="EMBL" id="CAB4737235.1"/>
    </source>
</evidence>
<keyword evidence="6 9" id="KW-1133">Transmembrane helix</keyword>
<accession>A0A6J6LLL7</accession>
<comment type="similarity">
    <text evidence="8">Belongs to the binding-protein-dependent transport system permease family. LivHM subfamily.</text>
</comment>
<keyword evidence="2" id="KW-0813">Transport</keyword>
<name>A0A6J6LLL7_9ZZZZ</name>
<dbReference type="InterPro" id="IPR001851">
    <property type="entry name" value="ABC_transp_permease"/>
</dbReference>
<proteinExistence type="inferred from homology"/>
<dbReference type="PANTHER" id="PTHR11795">
    <property type="entry name" value="BRANCHED-CHAIN AMINO ACID TRANSPORT SYSTEM PERMEASE PROTEIN LIVH"/>
    <property type="match status" value="1"/>
</dbReference>
<evidence type="ECO:0000313" key="13">
    <source>
        <dbReference type="EMBL" id="CAB5004581.1"/>
    </source>
</evidence>
<evidence type="ECO:0000256" key="4">
    <source>
        <dbReference type="ARBA" id="ARBA00022692"/>
    </source>
</evidence>
<gene>
    <name evidence="10" type="ORF">UFOPK2310_00155</name>
    <name evidence="11" type="ORF">UFOPK2809_00109</name>
    <name evidence="12" type="ORF">UFOPK3425_00153</name>
    <name evidence="13" type="ORF">UFOPK4043_00734</name>
    <name evidence="14" type="ORF">UFOPK4092_00782</name>
</gene>